<dbReference type="OrthoDB" id="410381at2759"/>
<reference evidence="1" key="1">
    <citation type="journal article" date="2023" name="Science">
        <title>Genome structures resolve the early diversification of teleost fishes.</title>
        <authorList>
            <person name="Parey E."/>
            <person name="Louis A."/>
            <person name="Montfort J."/>
            <person name="Bouchez O."/>
            <person name="Roques C."/>
            <person name="Iampietro C."/>
            <person name="Lluch J."/>
            <person name="Castinel A."/>
            <person name="Donnadieu C."/>
            <person name="Desvignes T."/>
            <person name="Floi Bucao C."/>
            <person name="Jouanno E."/>
            <person name="Wen M."/>
            <person name="Mejri S."/>
            <person name="Dirks R."/>
            <person name="Jansen H."/>
            <person name="Henkel C."/>
            <person name="Chen W.J."/>
            <person name="Zahm M."/>
            <person name="Cabau C."/>
            <person name="Klopp C."/>
            <person name="Thompson A.W."/>
            <person name="Robinson-Rechavi M."/>
            <person name="Braasch I."/>
            <person name="Lecointre G."/>
            <person name="Bobe J."/>
            <person name="Postlethwait J.H."/>
            <person name="Berthelot C."/>
            <person name="Roest Crollius H."/>
            <person name="Guiguen Y."/>
        </authorList>
    </citation>
    <scope>NUCLEOTIDE SEQUENCE</scope>
    <source>
        <strain evidence="1">WJC10195</strain>
    </source>
</reference>
<gene>
    <name evidence="1" type="ORF">SKAU_G00170360</name>
</gene>
<keyword evidence="2" id="KW-1185">Reference proteome</keyword>
<evidence type="ECO:0000313" key="2">
    <source>
        <dbReference type="Proteomes" id="UP001152622"/>
    </source>
</evidence>
<sequence>MPEDRLPQRVLYGQLRLGHRSAGGQKKHFKDQLKISLRKCGLDPGSLETMASDQTTWRPTGSGDSVNTPQAGYFGLFHYCIGNAADF</sequence>
<comment type="caution">
    <text evidence="1">The sequence shown here is derived from an EMBL/GenBank/DDBJ whole genome shotgun (WGS) entry which is preliminary data.</text>
</comment>
<name>A0A9Q1IZQ9_SYNKA</name>
<organism evidence="1 2">
    <name type="scientific">Synaphobranchus kaupii</name>
    <name type="common">Kaup's arrowtooth eel</name>
    <dbReference type="NCBI Taxonomy" id="118154"/>
    <lineage>
        <taxon>Eukaryota</taxon>
        <taxon>Metazoa</taxon>
        <taxon>Chordata</taxon>
        <taxon>Craniata</taxon>
        <taxon>Vertebrata</taxon>
        <taxon>Euteleostomi</taxon>
        <taxon>Actinopterygii</taxon>
        <taxon>Neopterygii</taxon>
        <taxon>Teleostei</taxon>
        <taxon>Anguilliformes</taxon>
        <taxon>Synaphobranchidae</taxon>
        <taxon>Synaphobranchus</taxon>
    </lineage>
</organism>
<dbReference type="EMBL" id="JAINUF010000005">
    <property type="protein sequence ID" value="KAJ8360511.1"/>
    <property type="molecule type" value="Genomic_DNA"/>
</dbReference>
<dbReference type="AlphaFoldDB" id="A0A9Q1IZQ9"/>
<proteinExistence type="predicted"/>
<accession>A0A9Q1IZQ9</accession>
<protein>
    <submittedName>
        <fullName evidence="1">Uncharacterized protein</fullName>
    </submittedName>
</protein>
<dbReference type="Proteomes" id="UP001152622">
    <property type="component" value="Chromosome 5"/>
</dbReference>
<evidence type="ECO:0000313" key="1">
    <source>
        <dbReference type="EMBL" id="KAJ8360511.1"/>
    </source>
</evidence>